<keyword evidence="1" id="KW-0812">Transmembrane</keyword>
<name>A0A1H9ADV0_9BACT</name>
<dbReference type="AlphaFoldDB" id="A0A1H9ADV0"/>
<keyword evidence="3" id="KW-1185">Reference proteome</keyword>
<keyword evidence="1" id="KW-1133">Transmembrane helix</keyword>
<dbReference type="EMBL" id="FOFB01000002">
    <property type="protein sequence ID" value="SEP74894.1"/>
    <property type="molecule type" value="Genomic_DNA"/>
</dbReference>
<dbReference type="Proteomes" id="UP000199021">
    <property type="component" value="Unassembled WGS sequence"/>
</dbReference>
<dbReference type="STRING" id="478744.SAMN05444359_10262"/>
<keyword evidence="1" id="KW-0472">Membrane</keyword>
<organism evidence="2 3">
    <name type="scientific">Neolewinella agarilytica</name>
    <dbReference type="NCBI Taxonomy" id="478744"/>
    <lineage>
        <taxon>Bacteria</taxon>
        <taxon>Pseudomonadati</taxon>
        <taxon>Bacteroidota</taxon>
        <taxon>Saprospiria</taxon>
        <taxon>Saprospirales</taxon>
        <taxon>Lewinellaceae</taxon>
        <taxon>Neolewinella</taxon>
    </lineage>
</organism>
<proteinExistence type="predicted"/>
<evidence type="ECO:0000313" key="2">
    <source>
        <dbReference type="EMBL" id="SEP74894.1"/>
    </source>
</evidence>
<reference evidence="3" key="1">
    <citation type="submission" date="2016-10" db="EMBL/GenBank/DDBJ databases">
        <authorList>
            <person name="Varghese N."/>
            <person name="Submissions S."/>
        </authorList>
    </citation>
    <scope>NUCLEOTIDE SEQUENCE [LARGE SCALE GENOMIC DNA]</scope>
    <source>
        <strain evidence="3">DSM 24740</strain>
    </source>
</reference>
<accession>A0A1H9ADV0</accession>
<feature type="transmembrane region" description="Helical" evidence="1">
    <location>
        <begin position="34"/>
        <end position="50"/>
    </location>
</feature>
<gene>
    <name evidence="2" type="ORF">SAMN05444359_10262</name>
</gene>
<feature type="transmembrane region" description="Helical" evidence="1">
    <location>
        <begin position="7"/>
        <end position="28"/>
    </location>
</feature>
<dbReference type="InParanoid" id="A0A1H9ADV0"/>
<sequence length="51" mass="5815">MNIFMRFILAAILLVSGSMILLNMTNIIDYGKTTYFILVLTCCTIFLAVFF</sequence>
<evidence type="ECO:0000256" key="1">
    <source>
        <dbReference type="SAM" id="Phobius"/>
    </source>
</evidence>
<evidence type="ECO:0008006" key="4">
    <source>
        <dbReference type="Google" id="ProtNLM"/>
    </source>
</evidence>
<evidence type="ECO:0000313" key="3">
    <source>
        <dbReference type="Proteomes" id="UP000199021"/>
    </source>
</evidence>
<protein>
    <recommendedName>
        <fullName evidence="4">NADH dehydrogenase subunit 5</fullName>
    </recommendedName>
</protein>